<keyword evidence="1" id="KW-0812">Transmembrane</keyword>
<organism evidence="3 4">
    <name type="scientific">Desmophyllum pertusum</name>
    <dbReference type="NCBI Taxonomy" id="174260"/>
    <lineage>
        <taxon>Eukaryota</taxon>
        <taxon>Metazoa</taxon>
        <taxon>Cnidaria</taxon>
        <taxon>Anthozoa</taxon>
        <taxon>Hexacorallia</taxon>
        <taxon>Scleractinia</taxon>
        <taxon>Caryophylliina</taxon>
        <taxon>Caryophylliidae</taxon>
        <taxon>Desmophyllum</taxon>
    </lineage>
</organism>
<feature type="transmembrane region" description="Helical" evidence="1">
    <location>
        <begin position="749"/>
        <end position="769"/>
    </location>
</feature>
<dbReference type="Gene3D" id="3.40.50.410">
    <property type="entry name" value="von Willebrand factor, type A domain"/>
    <property type="match status" value="1"/>
</dbReference>
<dbReference type="EMBL" id="MU825910">
    <property type="protein sequence ID" value="KAJ7382925.1"/>
    <property type="molecule type" value="Genomic_DNA"/>
</dbReference>
<dbReference type="InterPro" id="IPR036465">
    <property type="entry name" value="vWFA_dom_sf"/>
</dbReference>
<proteinExistence type="predicted"/>
<evidence type="ECO:0000259" key="2">
    <source>
        <dbReference type="PROSITE" id="PS50234"/>
    </source>
</evidence>
<dbReference type="AlphaFoldDB" id="A0A9W9ZK61"/>
<dbReference type="Proteomes" id="UP001163046">
    <property type="component" value="Unassembled WGS sequence"/>
</dbReference>
<dbReference type="OrthoDB" id="10048172at2759"/>
<name>A0A9W9ZK61_9CNID</name>
<evidence type="ECO:0000313" key="3">
    <source>
        <dbReference type="EMBL" id="KAJ7382925.1"/>
    </source>
</evidence>
<dbReference type="SMART" id="SM00327">
    <property type="entry name" value="VWA"/>
    <property type="match status" value="1"/>
</dbReference>
<dbReference type="SUPFAM" id="SSF103190">
    <property type="entry name" value="Sensory domain-like"/>
    <property type="match status" value="1"/>
</dbReference>
<accession>A0A9W9ZK61</accession>
<reference evidence="3" key="1">
    <citation type="submission" date="2023-01" db="EMBL/GenBank/DDBJ databases">
        <title>Genome assembly of the deep-sea coral Lophelia pertusa.</title>
        <authorList>
            <person name="Herrera S."/>
            <person name="Cordes E."/>
        </authorList>
    </citation>
    <scope>NUCLEOTIDE SEQUENCE</scope>
    <source>
        <strain evidence="3">USNM1676648</strain>
        <tissue evidence="3">Polyp</tissue>
    </source>
</reference>
<comment type="caution">
    <text evidence="3">The sequence shown here is derived from an EMBL/GenBank/DDBJ whole genome shotgun (WGS) entry which is preliminary data.</text>
</comment>
<keyword evidence="1" id="KW-0472">Membrane</keyword>
<dbReference type="PANTHER" id="PTHR10166">
    <property type="entry name" value="VOLTAGE-DEPENDENT CALCIUM CHANNEL SUBUNIT ALPHA-2/DELTA-RELATED"/>
    <property type="match status" value="1"/>
</dbReference>
<dbReference type="Gene3D" id="3.30.450.20">
    <property type="entry name" value="PAS domain"/>
    <property type="match status" value="2"/>
</dbReference>
<dbReference type="GO" id="GO:0005891">
    <property type="term" value="C:voltage-gated calcium channel complex"/>
    <property type="evidence" value="ECO:0007669"/>
    <property type="project" value="TreeGrafter"/>
</dbReference>
<keyword evidence="1" id="KW-1133">Transmembrane helix</keyword>
<protein>
    <recommendedName>
        <fullName evidence="2">VWFA domain-containing protein</fullName>
    </recommendedName>
</protein>
<gene>
    <name evidence="3" type="ORF">OS493_031700</name>
</gene>
<dbReference type="InterPro" id="IPR002035">
    <property type="entry name" value="VWF_A"/>
</dbReference>
<dbReference type="PROSITE" id="PS50234">
    <property type="entry name" value="VWFA"/>
    <property type="match status" value="1"/>
</dbReference>
<keyword evidence="4" id="KW-1185">Reference proteome</keyword>
<feature type="domain" description="VWFA" evidence="2">
    <location>
        <begin position="35"/>
        <end position="231"/>
    </location>
</feature>
<dbReference type="InterPro" id="IPR051173">
    <property type="entry name" value="Ca_channel_alpha-2/delta"/>
</dbReference>
<dbReference type="SUPFAM" id="SSF53300">
    <property type="entry name" value="vWA-like"/>
    <property type="match status" value="1"/>
</dbReference>
<evidence type="ECO:0000256" key="1">
    <source>
        <dbReference type="SAM" id="Phobius"/>
    </source>
</evidence>
<dbReference type="CDD" id="cd12913">
    <property type="entry name" value="PDC1_MCP_like"/>
    <property type="match status" value="2"/>
</dbReference>
<sequence>MLANFPAFEDTADCKTYDPRFRPFYVETATPEPKDVVLVIDTSGSMSGNRIIVAKEAAKTVLSTMNPRDRIGLVKFSSEAETPAGYNNDGRSCYSKRLADATPINIIYLKKYVDSLVAQGGTDYSKAFTRAFDLLKGTSAGSSPSRQKVIIFLTDGEPNDEAQLIMQTIKTENAELNNAVVILTYGMLKNLPILRHIADQDGSQYGVSKAPDVTAGRFTYVQNTNNLRRDLATYYDFFSTNTVRDKPIISIPYIDAFGTGLLTSITLPCYYQGKFIGVVGTDISMADLLSEITYFQKGQSSYAFMADSSGRTMMHPLLPAPSNAYGDPIFMDITALEPEPAFNSVFDSIKTGGYGQKNFTSKRFLARGGQVKEGVTVVELPSTYYWRPVEETNFTVGIVVAVGDKDETLDSQSIPSDFTFLYHRLDLIKPDDPCIHFSRYAAKDSTVVKFGAEAFKDPYTYLGLDETVSDVNAYKRIMTSANTPNTKFKQGIRDTVVVTRKVEDIWFREKTEYTKYLVWRYVGTANGVFRMTPGTSLAKSYDPRKRPWYYTALSNTGFVALTTPYIDAFGAGVVITAAHTIYRGEANSQHTTNDKVIGVMGADFPLSYFQNISICPVPATVVPSERVNDPSVSGLEKCFDPQCDKKADSGSCDGVVGCYWCVRDKNNNPLSNKYCADINVCYGGKEGTKAPGSGNIPTDTDPDDDDDGGLSVVFIGFGSIFGTKAPGSGNIPTDTDDDDDDDGGLSGGAIAGIVVGSIIGVIVAFIICVKCIGKDRAPTSQPVVQPVPAPAPAVVYNAPASTAAYNAPSPAYAPYAPEPGIPIHGTSMNMPPPSYEQTVGPGAQATAPPYNPYPYYKGASKY</sequence>
<dbReference type="GO" id="GO:0005245">
    <property type="term" value="F:voltage-gated calcium channel activity"/>
    <property type="evidence" value="ECO:0007669"/>
    <property type="project" value="TreeGrafter"/>
</dbReference>
<dbReference type="PANTHER" id="PTHR10166:SF66">
    <property type="entry name" value="VWFA AND CACHE DOMAIN-CONTAINING PROTEIN CG16868"/>
    <property type="match status" value="1"/>
</dbReference>
<dbReference type="FunFam" id="3.30.450.20:FF:000024">
    <property type="entry name" value="VWFA and cache domain-containing protein 1"/>
    <property type="match status" value="1"/>
</dbReference>
<dbReference type="Pfam" id="PF13519">
    <property type="entry name" value="VWA_2"/>
    <property type="match status" value="1"/>
</dbReference>
<dbReference type="InterPro" id="IPR029151">
    <property type="entry name" value="Sensor-like_sf"/>
</dbReference>
<evidence type="ECO:0000313" key="4">
    <source>
        <dbReference type="Proteomes" id="UP001163046"/>
    </source>
</evidence>